<dbReference type="PANTHER" id="PTHR43112:SF3">
    <property type="entry name" value="FERREDOXIN-2, CHLOROPLASTIC"/>
    <property type="match status" value="1"/>
</dbReference>
<keyword evidence="4" id="KW-0479">Metal-binding</keyword>
<comment type="similarity">
    <text evidence="1">Belongs to the 2Fe2S plant-type ferredoxin family.</text>
</comment>
<evidence type="ECO:0000313" key="11">
    <source>
        <dbReference type="Proteomes" id="UP000588051"/>
    </source>
</evidence>
<evidence type="ECO:0000256" key="5">
    <source>
        <dbReference type="ARBA" id="ARBA00022982"/>
    </source>
</evidence>
<evidence type="ECO:0000256" key="3">
    <source>
        <dbReference type="ARBA" id="ARBA00022714"/>
    </source>
</evidence>
<dbReference type="Proteomes" id="UP000588051">
    <property type="component" value="Unassembled WGS sequence"/>
</dbReference>
<comment type="caution">
    <text evidence="10">The sequence shown here is derived from an EMBL/GenBank/DDBJ whole genome shotgun (WGS) entry which is preliminary data.</text>
</comment>
<feature type="domain" description="2Fe-2S ferredoxin-type" evidence="9">
    <location>
        <begin position="2"/>
        <end position="91"/>
    </location>
</feature>
<evidence type="ECO:0000256" key="1">
    <source>
        <dbReference type="ARBA" id="ARBA00007874"/>
    </source>
</evidence>
<name>A0A850QI85_9BURK</name>
<dbReference type="SUPFAM" id="SSF54292">
    <property type="entry name" value="2Fe-2S ferredoxin-like"/>
    <property type="match status" value="1"/>
</dbReference>
<dbReference type="InterPro" id="IPR012675">
    <property type="entry name" value="Beta-grasp_dom_sf"/>
</dbReference>
<gene>
    <name evidence="10" type="ORF">HV832_15840</name>
</gene>
<organism evidence="10 11">
    <name type="scientific">Undibacterium oligocarboniphilum</name>
    <dbReference type="NCBI Taxonomy" id="666702"/>
    <lineage>
        <taxon>Bacteria</taxon>
        <taxon>Pseudomonadati</taxon>
        <taxon>Pseudomonadota</taxon>
        <taxon>Betaproteobacteria</taxon>
        <taxon>Burkholderiales</taxon>
        <taxon>Oxalobacteraceae</taxon>
        <taxon>Undibacterium</taxon>
    </lineage>
</organism>
<keyword evidence="5" id="KW-0249">Electron transport</keyword>
<dbReference type="PROSITE" id="PS51085">
    <property type="entry name" value="2FE2S_FER_2"/>
    <property type="match status" value="1"/>
</dbReference>
<keyword evidence="3" id="KW-0001">2Fe-2S</keyword>
<reference evidence="10 11" key="1">
    <citation type="submission" date="2020-06" db="EMBL/GenBank/DDBJ databases">
        <authorList>
            <person name="Qiu C."/>
            <person name="Liu Z."/>
        </authorList>
    </citation>
    <scope>NUCLEOTIDE SEQUENCE [LARGE SCALE GENOMIC DNA]</scope>
    <source>
        <strain evidence="10 11">EM 1</strain>
    </source>
</reference>
<sequence length="97" mass="10617">MGMLTILPQDWQCEIQDGDSLLEAALLAGFRLPNSCRNGTCRTCLCRLQAGQVHYRIEWPGLSAEEKTDGWILPCVAEADGNVVISVPAAVMVWPES</sequence>
<evidence type="ECO:0000313" key="10">
    <source>
        <dbReference type="EMBL" id="NVO79291.1"/>
    </source>
</evidence>
<dbReference type="CDD" id="cd00207">
    <property type="entry name" value="fer2"/>
    <property type="match status" value="1"/>
</dbReference>
<comment type="cofactor">
    <cofactor evidence="8">
        <name>[2Fe-2S] cluster</name>
        <dbReference type="ChEBI" id="CHEBI:190135"/>
    </cofactor>
</comment>
<protein>
    <submittedName>
        <fullName evidence="10">2Fe-2S iron-sulfur cluster binding domain-containing protein</fullName>
    </submittedName>
</protein>
<dbReference type="GO" id="GO:0046872">
    <property type="term" value="F:metal ion binding"/>
    <property type="evidence" value="ECO:0007669"/>
    <property type="project" value="UniProtKB-KW"/>
</dbReference>
<keyword evidence="7" id="KW-0411">Iron-sulfur</keyword>
<evidence type="ECO:0000256" key="6">
    <source>
        <dbReference type="ARBA" id="ARBA00023004"/>
    </source>
</evidence>
<dbReference type="Pfam" id="PF00111">
    <property type="entry name" value="Fer2"/>
    <property type="match status" value="1"/>
</dbReference>
<dbReference type="Gene3D" id="3.10.20.30">
    <property type="match status" value="1"/>
</dbReference>
<accession>A0A850QI85</accession>
<proteinExistence type="inferred from homology"/>
<keyword evidence="6" id="KW-0408">Iron</keyword>
<keyword evidence="11" id="KW-1185">Reference proteome</keyword>
<dbReference type="AlphaFoldDB" id="A0A850QI85"/>
<evidence type="ECO:0000256" key="2">
    <source>
        <dbReference type="ARBA" id="ARBA00022448"/>
    </source>
</evidence>
<dbReference type="EMBL" id="JABXYJ010000012">
    <property type="protein sequence ID" value="NVO79291.1"/>
    <property type="molecule type" value="Genomic_DNA"/>
</dbReference>
<dbReference type="InterPro" id="IPR036010">
    <property type="entry name" value="2Fe-2S_ferredoxin-like_sf"/>
</dbReference>
<evidence type="ECO:0000259" key="9">
    <source>
        <dbReference type="PROSITE" id="PS51085"/>
    </source>
</evidence>
<dbReference type="PANTHER" id="PTHR43112">
    <property type="entry name" value="FERREDOXIN"/>
    <property type="match status" value="1"/>
</dbReference>
<dbReference type="GO" id="GO:0051537">
    <property type="term" value="F:2 iron, 2 sulfur cluster binding"/>
    <property type="evidence" value="ECO:0007669"/>
    <property type="project" value="UniProtKB-KW"/>
</dbReference>
<dbReference type="InterPro" id="IPR001041">
    <property type="entry name" value="2Fe-2S_ferredoxin-type"/>
</dbReference>
<evidence type="ECO:0000256" key="7">
    <source>
        <dbReference type="ARBA" id="ARBA00023014"/>
    </source>
</evidence>
<keyword evidence="2" id="KW-0813">Transport</keyword>
<evidence type="ECO:0000256" key="4">
    <source>
        <dbReference type="ARBA" id="ARBA00022723"/>
    </source>
</evidence>
<evidence type="ECO:0000256" key="8">
    <source>
        <dbReference type="ARBA" id="ARBA00034078"/>
    </source>
</evidence>